<dbReference type="Proteomes" id="UP000266005">
    <property type="component" value="Unassembled WGS sequence"/>
</dbReference>
<gene>
    <name evidence="1" type="ORF">D1627_04430</name>
</gene>
<dbReference type="SFLD" id="SFLDG01135">
    <property type="entry name" value="C1.5.6:_HAD__Beta-PGM__Phospha"/>
    <property type="match status" value="1"/>
</dbReference>
<dbReference type="SFLD" id="SFLDS00003">
    <property type="entry name" value="Haloacid_Dehalogenase"/>
    <property type="match status" value="1"/>
</dbReference>
<keyword evidence="2" id="KW-1185">Reference proteome</keyword>
<organism evidence="1 2">
    <name type="scientific">Pontibacter oryzae</name>
    <dbReference type="NCBI Taxonomy" id="2304593"/>
    <lineage>
        <taxon>Bacteria</taxon>
        <taxon>Pseudomonadati</taxon>
        <taxon>Bacteroidota</taxon>
        <taxon>Cytophagia</taxon>
        <taxon>Cytophagales</taxon>
        <taxon>Hymenobacteraceae</taxon>
        <taxon>Pontibacter</taxon>
    </lineage>
</organism>
<reference evidence="2" key="1">
    <citation type="submission" date="2018-08" db="EMBL/GenBank/DDBJ databases">
        <title>Mucilaginibacter sp. MYSH2.</title>
        <authorList>
            <person name="Seo T."/>
        </authorList>
    </citation>
    <scope>NUCLEOTIDE SEQUENCE [LARGE SCALE GENOMIC DNA]</scope>
    <source>
        <strain evidence="2">KIRAN</strain>
    </source>
</reference>
<accession>A0A399SLG8</accession>
<comment type="caution">
    <text evidence="1">The sequence shown here is derived from an EMBL/GenBank/DDBJ whole genome shotgun (WGS) entry which is preliminary data.</text>
</comment>
<dbReference type="GO" id="GO:0008253">
    <property type="term" value="F:5'-nucleotidase activity"/>
    <property type="evidence" value="ECO:0007669"/>
    <property type="project" value="InterPro"/>
</dbReference>
<sequence>MKAYTHIFFDLDHTLWDFEKNSEETIYTLYEQFELAKHGKFDCSSFYKKYKFVNTRLWDQYNKGRINQTELRESRFKKTLLGLGLAEHELPIGISEAYIEMCPTKTAVFPHTYEVLQYLQPKYGLHIVTNGFRDVQHIKMSASKLHDYFQEIITSESCGFKKPDRRMFEHLLERIGVKPDECLMIGDNYECDIEGARDAGIDQVYFNPERTSGRKRPKPTYEIGCLSELKQIL</sequence>
<dbReference type="OrthoDB" id="9802350at2"/>
<dbReference type="InterPro" id="IPR011951">
    <property type="entry name" value="HAD-SF_hydro_IA_YjjG/PynA"/>
</dbReference>
<dbReference type="NCBIfam" id="TIGR01509">
    <property type="entry name" value="HAD-SF-IA-v3"/>
    <property type="match status" value="1"/>
</dbReference>
<name>A0A399SLG8_9BACT</name>
<dbReference type="Gene3D" id="1.10.150.240">
    <property type="entry name" value="Putative phosphatase, domain 2"/>
    <property type="match status" value="1"/>
</dbReference>
<dbReference type="EMBL" id="QWGE01000001">
    <property type="protein sequence ID" value="RIJ43082.1"/>
    <property type="molecule type" value="Genomic_DNA"/>
</dbReference>
<protein>
    <submittedName>
        <fullName evidence="1">Noncanonical pyrimidine nucleotidase, YjjG family</fullName>
    </submittedName>
</protein>
<dbReference type="AlphaFoldDB" id="A0A399SLG8"/>
<dbReference type="InterPro" id="IPR006439">
    <property type="entry name" value="HAD-SF_hydro_IA"/>
</dbReference>
<dbReference type="RefSeq" id="WP_119430962.1">
    <property type="nucleotide sequence ID" value="NZ_QWGE01000001.1"/>
</dbReference>
<dbReference type="CDD" id="cd04305">
    <property type="entry name" value="HAD_Neu5Ac-Pase_like"/>
    <property type="match status" value="1"/>
</dbReference>
<evidence type="ECO:0000313" key="2">
    <source>
        <dbReference type="Proteomes" id="UP000266005"/>
    </source>
</evidence>
<dbReference type="NCBIfam" id="TIGR02254">
    <property type="entry name" value="YjjG_YfnB"/>
    <property type="match status" value="1"/>
</dbReference>
<proteinExistence type="predicted"/>
<evidence type="ECO:0000313" key="1">
    <source>
        <dbReference type="EMBL" id="RIJ43082.1"/>
    </source>
</evidence>
<dbReference type="SFLD" id="SFLDG01129">
    <property type="entry name" value="C1.5:_HAD__Beta-PGM__Phosphata"/>
    <property type="match status" value="1"/>
</dbReference>
<dbReference type="InterPro" id="IPR023198">
    <property type="entry name" value="PGP-like_dom2"/>
</dbReference>
<dbReference type="Gene3D" id="3.40.50.1000">
    <property type="entry name" value="HAD superfamily/HAD-like"/>
    <property type="match status" value="1"/>
</dbReference>
<dbReference type="InterPro" id="IPR023214">
    <property type="entry name" value="HAD_sf"/>
</dbReference>
<dbReference type="NCBIfam" id="TIGR01549">
    <property type="entry name" value="HAD-SF-IA-v1"/>
    <property type="match status" value="1"/>
</dbReference>
<dbReference type="SUPFAM" id="SSF56784">
    <property type="entry name" value="HAD-like"/>
    <property type="match status" value="1"/>
</dbReference>
<dbReference type="InterPro" id="IPR036412">
    <property type="entry name" value="HAD-like_sf"/>
</dbReference>
<dbReference type="PANTHER" id="PTHR47478:SF1">
    <property type="entry name" value="PYRIMIDINE 5'-NUCLEOTIDASE YJJG"/>
    <property type="match status" value="1"/>
</dbReference>
<dbReference type="Pfam" id="PF00702">
    <property type="entry name" value="Hydrolase"/>
    <property type="match status" value="1"/>
</dbReference>
<dbReference type="PANTHER" id="PTHR47478">
    <property type="match status" value="1"/>
</dbReference>
<dbReference type="InterPro" id="IPR052550">
    <property type="entry name" value="Pyrimidine_5'-ntase_YjjG"/>
</dbReference>